<reference evidence="1" key="1">
    <citation type="submission" date="2020-10" db="EMBL/GenBank/DDBJ databases">
        <authorList>
            <person name="Gilroy R."/>
        </authorList>
    </citation>
    <scope>NUCLEOTIDE SEQUENCE</scope>
    <source>
        <strain evidence="1">6276</strain>
    </source>
</reference>
<evidence type="ECO:0000313" key="1">
    <source>
        <dbReference type="EMBL" id="HIS37600.1"/>
    </source>
</evidence>
<comment type="caution">
    <text evidence="1">The sequence shown here is derived from an EMBL/GenBank/DDBJ whole genome shotgun (WGS) entry which is preliminary data.</text>
</comment>
<sequence length="177" mass="19974">MNVKKLSPVAEFLRANHAKAKNHNAYCAKTGEFLKSCDFYDPDGNYLGRMSRRAGLFGKTPAYARLGSYIETMEPGFKAGYRQVKESIINFAKIFDKDGEKVSYLPEKIVKTQTVIDNKGIKTADVFERTISSNLKPIEKEKKNAYGLPPQNSYVALELVKYKEVQTSHTVTKSDTF</sequence>
<gene>
    <name evidence="1" type="ORF">IAC10_13420</name>
</gene>
<dbReference type="Proteomes" id="UP000823928">
    <property type="component" value="Unassembled WGS sequence"/>
</dbReference>
<accession>A0A9D1F115</accession>
<protein>
    <submittedName>
        <fullName evidence="1">Uncharacterized protein</fullName>
    </submittedName>
</protein>
<name>A0A9D1F115_9BACT</name>
<organism evidence="1 2">
    <name type="scientific">Candidatus Scatousia excrementigallinarum</name>
    <dbReference type="NCBI Taxonomy" id="2840935"/>
    <lineage>
        <taxon>Bacteria</taxon>
        <taxon>Candidatus Scatousia</taxon>
    </lineage>
</organism>
<dbReference type="EMBL" id="DVIU01000275">
    <property type="protein sequence ID" value="HIS37600.1"/>
    <property type="molecule type" value="Genomic_DNA"/>
</dbReference>
<reference evidence="1" key="2">
    <citation type="journal article" date="2021" name="PeerJ">
        <title>Extensive microbial diversity within the chicken gut microbiome revealed by metagenomics and culture.</title>
        <authorList>
            <person name="Gilroy R."/>
            <person name="Ravi A."/>
            <person name="Getino M."/>
            <person name="Pursley I."/>
            <person name="Horton D.L."/>
            <person name="Alikhan N.F."/>
            <person name="Baker D."/>
            <person name="Gharbi K."/>
            <person name="Hall N."/>
            <person name="Watson M."/>
            <person name="Adriaenssens E.M."/>
            <person name="Foster-Nyarko E."/>
            <person name="Jarju S."/>
            <person name="Secka A."/>
            <person name="Antonio M."/>
            <person name="Oren A."/>
            <person name="Chaudhuri R.R."/>
            <person name="La Ragione R."/>
            <person name="Hildebrand F."/>
            <person name="Pallen M.J."/>
        </authorList>
    </citation>
    <scope>NUCLEOTIDE SEQUENCE</scope>
    <source>
        <strain evidence="1">6276</strain>
    </source>
</reference>
<evidence type="ECO:0000313" key="2">
    <source>
        <dbReference type="Proteomes" id="UP000823928"/>
    </source>
</evidence>
<proteinExistence type="predicted"/>
<dbReference type="AlphaFoldDB" id="A0A9D1F115"/>